<dbReference type="InterPro" id="IPR053831">
    <property type="entry name" value="SOGP_N"/>
</dbReference>
<dbReference type="InterPro" id="IPR033432">
    <property type="entry name" value="GH94_catalytic"/>
</dbReference>
<feature type="domain" description="SOGP N-terminal" evidence="6">
    <location>
        <begin position="20"/>
        <end position="243"/>
    </location>
</feature>
<dbReference type="Pfam" id="PF21270">
    <property type="entry name" value="SOGP_4th"/>
    <property type="match status" value="1"/>
</dbReference>
<dbReference type="Proteomes" id="UP000823927">
    <property type="component" value="Unassembled WGS sequence"/>
</dbReference>
<evidence type="ECO:0000259" key="4">
    <source>
        <dbReference type="Pfam" id="PF21250"/>
    </source>
</evidence>
<dbReference type="InterPro" id="IPR052047">
    <property type="entry name" value="GH94_Enzymes"/>
</dbReference>
<evidence type="ECO:0000259" key="5">
    <source>
        <dbReference type="Pfam" id="PF21270"/>
    </source>
</evidence>
<evidence type="ECO:0000259" key="6">
    <source>
        <dbReference type="Pfam" id="PF21958"/>
    </source>
</evidence>
<dbReference type="InterPro" id="IPR048773">
    <property type="entry name" value="SOGP_C"/>
</dbReference>
<organism evidence="7 8">
    <name type="scientific">Candidatus Scybalocola faecigallinarum</name>
    <dbReference type="NCBI Taxonomy" id="2840941"/>
    <lineage>
        <taxon>Bacteria</taxon>
        <taxon>Bacillati</taxon>
        <taxon>Bacillota</taxon>
        <taxon>Clostridia</taxon>
        <taxon>Lachnospirales</taxon>
        <taxon>Lachnospiraceae</taxon>
        <taxon>Lachnospiraceae incertae sedis</taxon>
        <taxon>Candidatus Scybalocola (ex Gilroy et al. 2021)</taxon>
    </lineage>
</organism>
<protein>
    <submittedName>
        <fullName evidence="7">Cellobiose phosphorylase</fullName>
    </submittedName>
</protein>
<feature type="domain" description="Glycoside phosphorylase super sandwich" evidence="4">
    <location>
        <begin position="305"/>
        <end position="548"/>
    </location>
</feature>
<dbReference type="Pfam" id="PF21958">
    <property type="entry name" value="SOGP_N"/>
    <property type="match status" value="1"/>
</dbReference>
<dbReference type="Gene3D" id="1.50.10.10">
    <property type="match status" value="1"/>
</dbReference>
<gene>
    <name evidence="7" type="ORF">IAB46_08010</name>
</gene>
<name>A0A9D1F4Q1_9FIRM</name>
<feature type="domain" description="Glycosyl hydrolase 94 catalytic" evidence="3">
    <location>
        <begin position="703"/>
        <end position="980"/>
    </location>
</feature>
<evidence type="ECO:0000256" key="2">
    <source>
        <dbReference type="ARBA" id="ARBA00022679"/>
    </source>
</evidence>
<sequence length="1131" mass="127634">MILEQQAECITFTCGDAKYEFFPNGDIREFTVANFMVNQFMGHPFEGSVNNIFLKVHHEDGEDGIYPLLGCRSESTVTKTSHGLVFRGDAEGIHYTVYFTFARDNLWFWKVSLSGSGQRVQLIYGQDAGVADKNTIRTNELYMSQYLDHFIDEGPNGYTICSRQNQSQGGKFPYLQQGCVQGRVIGYCTDEMQFFGTAVKKDQKIKALYDEAPAKKYQYELAYIGLWTEWMILDGPKTAAFYGMFKENLETAAEKALDQDKILAAYEGLAEAENEEAIVPVKKSKSFGGAFSSGELTGEELKALFPERILEEWEDDRLLSFFTPEHTHVVLQAKEVLTERPHGNIISTLADDKKLSRGLMTSTNYMYGLFHAQISVGNTDANRLLCSNRGLLNLQKYTGQRLWVKNGDVYQVLAMPAAWAAGFNFSTWYYKLGDDILVITAMASADQPQVSLQAYSLKGRSYSFILTSQLSMEGFEFDSPVEISGFESSVRIFPESASSIRKVYPNLSYMIRFPEDASVSDDGIFYEDGKGRDRTLLCAAFSGNEFKVEILGTLDGEYPSHECKAVHGKEGFDLELKEELEKYQSFYHQFKRGLHLSFAPDAPAQEKEKTAIEKLNVLSDWYIHNAFVHFYTPRGLEQCNGAAWGTRDVCQGPMELLLATGHFELARETLLEIFAHQNGETGEWPQWFMFDAYPVMAGDCHGDVVFWPLKCLGDYVEYTKDTSIFSASVPYRYPDGTLGETQTVRGHLEKALESVGGRFVDDTALISYAGGDWDDTLQPADPKMKERLVSAWTQALAYQTLEGLVKGLERSQDTQDALMANNLKVIAAAVKDAFEKYLVKDGVIAGFVYLNDDGSLSYMLHPLDDKTGIHYRLLPLTRSIISHMADPEQARANVALIREKLTFPDGVRLMDRPARYAGGVSKYFQRAEQAANVGREISLQYVHAHIRYIEAMAAMGDGREAFDSMMKIVPVNIKDYVKNAKLRQSNAYFSSSEGDFSDRYQYAEKFDLLKTGEMPVKGGWRIYSSGPGIFMGRLLGNILGIRDKKTELEIDPVIPEKLDGLQVQYEIFDQNVCLCFHIQGDGARVERLVCEDKEIPFERMDHPYRKGGVRVEKEQWLKAVKNDGNVHVYLK</sequence>
<dbReference type="Pfam" id="PF17167">
    <property type="entry name" value="Glyco_hydro_94"/>
    <property type="match status" value="1"/>
</dbReference>
<evidence type="ECO:0000313" key="8">
    <source>
        <dbReference type="Proteomes" id="UP000823927"/>
    </source>
</evidence>
<dbReference type="InterPro" id="IPR008928">
    <property type="entry name" value="6-hairpin_glycosidase_sf"/>
</dbReference>
<dbReference type="AlphaFoldDB" id="A0A9D1F4Q1"/>
<keyword evidence="1" id="KW-0328">Glycosyltransferase</keyword>
<keyword evidence="2" id="KW-0808">Transferase</keyword>
<dbReference type="GO" id="GO:0016757">
    <property type="term" value="F:glycosyltransferase activity"/>
    <property type="evidence" value="ECO:0007669"/>
    <property type="project" value="UniProtKB-KW"/>
</dbReference>
<accession>A0A9D1F4Q1</accession>
<feature type="domain" description="Glycoside phosphorylase C-terminal" evidence="5">
    <location>
        <begin position="1040"/>
        <end position="1129"/>
    </location>
</feature>
<dbReference type="GO" id="GO:0005975">
    <property type="term" value="P:carbohydrate metabolic process"/>
    <property type="evidence" value="ECO:0007669"/>
    <property type="project" value="InterPro"/>
</dbReference>
<dbReference type="EMBL" id="DVIT01000028">
    <property type="protein sequence ID" value="HIS47481.1"/>
    <property type="molecule type" value="Genomic_DNA"/>
</dbReference>
<dbReference type="InterPro" id="IPR012341">
    <property type="entry name" value="6hp_glycosidase-like_sf"/>
</dbReference>
<evidence type="ECO:0000313" key="7">
    <source>
        <dbReference type="EMBL" id="HIS47481.1"/>
    </source>
</evidence>
<dbReference type="InterPro" id="IPR048771">
    <property type="entry name" value="SOGP_2nd"/>
</dbReference>
<evidence type="ECO:0000256" key="1">
    <source>
        <dbReference type="ARBA" id="ARBA00022676"/>
    </source>
</evidence>
<reference evidence="7" key="2">
    <citation type="journal article" date="2021" name="PeerJ">
        <title>Extensive microbial diversity within the chicken gut microbiome revealed by metagenomics and culture.</title>
        <authorList>
            <person name="Gilroy R."/>
            <person name="Ravi A."/>
            <person name="Getino M."/>
            <person name="Pursley I."/>
            <person name="Horton D.L."/>
            <person name="Alikhan N.F."/>
            <person name="Baker D."/>
            <person name="Gharbi K."/>
            <person name="Hall N."/>
            <person name="Watson M."/>
            <person name="Adriaenssens E.M."/>
            <person name="Foster-Nyarko E."/>
            <person name="Jarju S."/>
            <person name="Secka A."/>
            <person name="Antonio M."/>
            <person name="Oren A."/>
            <person name="Chaudhuri R.R."/>
            <person name="La Ragione R."/>
            <person name="Hildebrand F."/>
            <person name="Pallen M.J."/>
        </authorList>
    </citation>
    <scope>NUCLEOTIDE SEQUENCE</scope>
    <source>
        <strain evidence="7">CHK178-757</strain>
    </source>
</reference>
<comment type="caution">
    <text evidence="7">The sequence shown here is derived from an EMBL/GenBank/DDBJ whole genome shotgun (WGS) entry which is preliminary data.</text>
</comment>
<proteinExistence type="predicted"/>
<dbReference type="PANTHER" id="PTHR37469">
    <property type="entry name" value="CELLOBIONIC ACID PHOSPHORYLASE-RELATED"/>
    <property type="match status" value="1"/>
</dbReference>
<reference evidence="7" key="1">
    <citation type="submission" date="2020-10" db="EMBL/GenBank/DDBJ databases">
        <authorList>
            <person name="Gilroy R."/>
        </authorList>
    </citation>
    <scope>NUCLEOTIDE SEQUENCE</scope>
    <source>
        <strain evidence="7">CHK178-757</strain>
    </source>
</reference>
<dbReference type="PANTHER" id="PTHR37469:SF2">
    <property type="entry name" value="CELLOBIONIC ACID PHOSPHORYLASE"/>
    <property type="match status" value="1"/>
</dbReference>
<dbReference type="Pfam" id="PF21250">
    <property type="entry name" value="SOGP_2nd"/>
    <property type="match status" value="1"/>
</dbReference>
<evidence type="ECO:0000259" key="3">
    <source>
        <dbReference type="Pfam" id="PF17167"/>
    </source>
</evidence>
<dbReference type="SUPFAM" id="SSF48208">
    <property type="entry name" value="Six-hairpin glycosidases"/>
    <property type="match status" value="1"/>
</dbReference>